<dbReference type="RefSeq" id="WP_126121778.1">
    <property type="nucleotide sequence ID" value="NZ_RXHJ01000020.1"/>
</dbReference>
<dbReference type="EMBL" id="RXHJ01000020">
    <property type="protein sequence ID" value="RSZ61477.1"/>
    <property type="molecule type" value="Genomic_DNA"/>
</dbReference>
<keyword evidence="2" id="KW-1185">Reference proteome</keyword>
<accession>A0A430HVL6</accession>
<sequence length="107" mass="11349">MYFDGWLSAGDEVVLRDSEGEILGVSELAADEHVSASPQGPDGTIVVCSWEASLEGAPVNRFAYTLEVADFDDVTLSPESVAQGEVSPLPRSAMGMLAGDDVLFEVR</sequence>
<name>A0A430HVL6_9CORY</name>
<dbReference type="Proteomes" id="UP000274907">
    <property type="component" value="Unassembled WGS sequence"/>
</dbReference>
<evidence type="ECO:0000313" key="2">
    <source>
        <dbReference type="Proteomes" id="UP000274907"/>
    </source>
</evidence>
<protein>
    <submittedName>
        <fullName evidence="1">Uncharacterized protein</fullName>
    </submittedName>
</protein>
<reference evidence="1 2" key="1">
    <citation type="submission" date="2018-12" db="EMBL/GenBank/DDBJ databases">
        <title>YIM 101343 draft genome.</title>
        <authorList>
            <person name="Chen X."/>
        </authorList>
    </citation>
    <scope>NUCLEOTIDE SEQUENCE [LARGE SCALE GENOMIC DNA]</scope>
    <source>
        <strain evidence="1 2">YIM 101343</strain>
    </source>
</reference>
<proteinExistence type="predicted"/>
<gene>
    <name evidence="1" type="ORF">EAH68_13035</name>
</gene>
<comment type="caution">
    <text evidence="1">The sequence shown here is derived from an EMBL/GenBank/DDBJ whole genome shotgun (WGS) entry which is preliminary data.</text>
</comment>
<dbReference type="AlphaFoldDB" id="A0A430HVL6"/>
<organism evidence="1 2">
    <name type="scientific">Corynebacterium hylobatis</name>
    <dbReference type="NCBI Taxonomy" id="1859290"/>
    <lineage>
        <taxon>Bacteria</taxon>
        <taxon>Bacillati</taxon>
        <taxon>Actinomycetota</taxon>
        <taxon>Actinomycetes</taxon>
        <taxon>Mycobacteriales</taxon>
        <taxon>Corynebacteriaceae</taxon>
        <taxon>Corynebacterium</taxon>
    </lineage>
</organism>
<evidence type="ECO:0000313" key="1">
    <source>
        <dbReference type="EMBL" id="RSZ61477.1"/>
    </source>
</evidence>